<proteinExistence type="predicted"/>
<feature type="region of interest" description="Disordered" evidence="1">
    <location>
        <begin position="1"/>
        <end position="23"/>
    </location>
</feature>
<accession>A0ABD0W1G2</accession>
<keyword evidence="3" id="KW-1185">Reference proteome</keyword>
<dbReference type="EMBL" id="JAGEUA010000010">
    <property type="protein sequence ID" value="KAL0964624.1"/>
    <property type="molecule type" value="Genomic_DNA"/>
</dbReference>
<reference evidence="2 3" key="1">
    <citation type="submission" date="2024-06" db="EMBL/GenBank/DDBJ databases">
        <authorList>
            <person name="Pan Q."/>
            <person name="Wen M."/>
            <person name="Jouanno E."/>
            <person name="Zahm M."/>
            <person name="Klopp C."/>
            <person name="Cabau C."/>
            <person name="Louis A."/>
            <person name="Berthelot C."/>
            <person name="Parey E."/>
            <person name="Roest Crollius H."/>
            <person name="Montfort J."/>
            <person name="Robinson-Rechavi M."/>
            <person name="Bouchez O."/>
            <person name="Lampietro C."/>
            <person name="Lopez Roques C."/>
            <person name="Donnadieu C."/>
            <person name="Postlethwait J."/>
            <person name="Bobe J."/>
            <person name="Verreycken H."/>
            <person name="Guiguen Y."/>
        </authorList>
    </citation>
    <scope>NUCLEOTIDE SEQUENCE [LARGE SCALE GENOMIC DNA]</scope>
    <source>
        <strain evidence="2">Up_M1</strain>
        <tissue evidence="2">Testis</tissue>
    </source>
</reference>
<name>A0ABD0W1G2_UMBPY</name>
<dbReference type="Proteomes" id="UP001557470">
    <property type="component" value="Unassembled WGS sequence"/>
</dbReference>
<gene>
    <name evidence="2" type="ORF">UPYG_G00326620</name>
</gene>
<dbReference type="AlphaFoldDB" id="A0ABD0W1G2"/>
<feature type="region of interest" description="Disordered" evidence="1">
    <location>
        <begin position="56"/>
        <end position="88"/>
    </location>
</feature>
<evidence type="ECO:0000313" key="3">
    <source>
        <dbReference type="Proteomes" id="UP001557470"/>
    </source>
</evidence>
<sequence>MTAKVEGSVRFQGQPAGQAPPLHICLSSGPPLGGFEEGPLEQLRTRADAKALDVGHALREKPIAGEEKEEAGEGTRRETQSPATTSYQ</sequence>
<protein>
    <submittedName>
        <fullName evidence="2">Uncharacterized protein</fullName>
    </submittedName>
</protein>
<feature type="compositionally biased region" description="Basic and acidic residues" evidence="1">
    <location>
        <begin position="56"/>
        <end position="79"/>
    </location>
</feature>
<evidence type="ECO:0000313" key="2">
    <source>
        <dbReference type="EMBL" id="KAL0964624.1"/>
    </source>
</evidence>
<comment type="caution">
    <text evidence="2">The sequence shown here is derived from an EMBL/GenBank/DDBJ whole genome shotgun (WGS) entry which is preliminary data.</text>
</comment>
<evidence type="ECO:0000256" key="1">
    <source>
        <dbReference type="SAM" id="MobiDB-lite"/>
    </source>
</evidence>
<organism evidence="2 3">
    <name type="scientific">Umbra pygmaea</name>
    <name type="common">Eastern mudminnow</name>
    <dbReference type="NCBI Taxonomy" id="75934"/>
    <lineage>
        <taxon>Eukaryota</taxon>
        <taxon>Metazoa</taxon>
        <taxon>Chordata</taxon>
        <taxon>Craniata</taxon>
        <taxon>Vertebrata</taxon>
        <taxon>Euteleostomi</taxon>
        <taxon>Actinopterygii</taxon>
        <taxon>Neopterygii</taxon>
        <taxon>Teleostei</taxon>
        <taxon>Protacanthopterygii</taxon>
        <taxon>Esociformes</taxon>
        <taxon>Umbridae</taxon>
        <taxon>Umbra</taxon>
    </lineage>
</organism>